<evidence type="ECO:0000256" key="11">
    <source>
        <dbReference type="ARBA" id="ARBA00022833"/>
    </source>
</evidence>
<keyword evidence="5" id="KW-0808">Transferase</keyword>
<dbReference type="GO" id="GO:0016020">
    <property type="term" value="C:membrane"/>
    <property type="evidence" value="ECO:0007669"/>
    <property type="project" value="UniProtKB-SubCell"/>
</dbReference>
<feature type="domain" description="Wall-associated receptor kinase galacturonan-binding" evidence="17">
    <location>
        <begin position="33"/>
        <end position="90"/>
    </location>
</feature>
<evidence type="ECO:0000313" key="18">
    <source>
        <dbReference type="Proteomes" id="UP000515121"/>
    </source>
</evidence>
<dbReference type="EC" id="2.3.2.27" evidence="4"/>
<dbReference type="GO" id="GO:0030247">
    <property type="term" value="F:polysaccharide binding"/>
    <property type="evidence" value="ECO:0007669"/>
    <property type="project" value="InterPro"/>
</dbReference>
<evidence type="ECO:0000256" key="7">
    <source>
        <dbReference type="ARBA" id="ARBA00022723"/>
    </source>
</evidence>
<evidence type="ECO:0000256" key="5">
    <source>
        <dbReference type="ARBA" id="ARBA00022679"/>
    </source>
</evidence>
<dbReference type="Pfam" id="PF13947">
    <property type="entry name" value="GUB_WAK_bind"/>
    <property type="match status" value="1"/>
</dbReference>
<keyword evidence="12 15" id="KW-1133">Transmembrane helix</keyword>
<reference evidence="19" key="1">
    <citation type="submission" date="2025-08" db="UniProtKB">
        <authorList>
            <consortium name="RefSeq"/>
        </authorList>
    </citation>
    <scope>IDENTIFICATION</scope>
    <source>
        <tissue evidence="19">Fruit stalk</tissue>
    </source>
</reference>
<keyword evidence="10" id="KW-0833">Ubl conjugation pathway</keyword>
<keyword evidence="11" id="KW-0862">Zinc</keyword>
<dbReference type="Proteomes" id="UP000515121">
    <property type="component" value="Unplaced"/>
</dbReference>
<keyword evidence="7" id="KW-0479">Metal-binding</keyword>
<dbReference type="GeneID" id="111276906"/>
<evidence type="ECO:0000256" key="3">
    <source>
        <dbReference type="ARBA" id="ARBA00004906"/>
    </source>
</evidence>
<evidence type="ECO:0000256" key="15">
    <source>
        <dbReference type="SAM" id="Phobius"/>
    </source>
</evidence>
<feature type="transmembrane region" description="Helical" evidence="15">
    <location>
        <begin position="209"/>
        <end position="230"/>
    </location>
</feature>
<evidence type="ECO:0000259" key="17">
    <source>
        <dbReference type="Pfam" id="PF13947"/>
    </source>
</evidence>
<evidence type="ECO:0000256" key="6">
    <source>
        <dbReference type="ARBA" id="ARBA00022692"/>
    </source>
</evidence>
<organism evidence="18 19">
    <name type="scientific">Durio zibethinus</name>
    <name type="common">Durian</name>
    <dbReference type="NCBI Taxonomy" id="66656"/>
    <lineage>
        <taxon>Eukaryota</taxon>
        <taxon>Viridiplantae</taxon>
        <taxon>Streptophyta</taxon>
        <taxon>Embryophyta</taxon>
        <taxon>Tracheophyta</taxon>
        <taxon>Spermatophyta</taxon>
        <taxon>Magnoliopsida</taxon>
        <taxon>eudicotyledons</taxon>
        <taxon>Gunneridae</taxon>
        <taxon>Pentapetalae</taxon>
        <taxon>rosids</taxon>
        <taxon>malvids</taxon>
        <taxon>Malvales</taxon>
        <taxon>Malvaceae</taxon>
        <taxon>Helicteroideae</taxon>
        <taxon>Durio</taxon>
    </lineage>
</organism>
<evidence type="ECO:0000256" key="10">
    <source>
        <dbReference type="ARBA" id="ARBA00022786"/>
    </source>
</evidence>
<comment type="similarity">
    <text evidence="14">Belongs to the RING-type zinc finger family. ATL subfamily.</text>
</comment>
<evidence type="ECO:0000256" key="8">
    <source>
        <dbReference type="ARBA" id="ARBA00022729"/>
    </source>
</evidence>
<gene>
    <name evidence="19" type="primary">LOC111276906</name>
</gene>
<accession>A0A6P5WSV2</accession>
<dbReference type="GO" id="GO:0061630">
    <property type="term" value="F:ubiquitin protein ligase activity"/>
    <property type="evidence" value="ECO:0007669"/>
    <property type="project" value="UniProtKB-EC"/>
</dbReference>
<evidence type="ECO:0000256" key="2">
    <source>
        <dbReference type="ARBA" id="ARBA00004167"/>
    </source>
</evidence>
<evidence type="ECO:0000256" key="12">
    <source>
        <dbReference type="ARBA" id="ARBA00022989"/>
    </source>
</evidence>
<comment type="subcellular location">
    <subcellularLocation>
        <location evidence="2">Membrane</location>
        <topology evidence="2">Single-pass membrane protein</topology>
    </subcellularLocation>
</comment>
<protein>
    <recommendedName>
        <fullName evidence="4">RING-type E3 ubiquitin transferase</fullName>
        <ecNumber evidence="4">2.3.2.27</ecNumber>
    </recommendedName>
</protein>
<dbReference type="InterPro" id="IPR046948">
    <property type="entry name" value="ATL20-22-like"/>
</dbReference>
<evidence type="ECO:0000256" key="14">
    <source>
        <dbReference type="ARBA" id="ARBA00024209"/>
    </source>
</evidence>
<keyword evidence="13 15" id="KW-0472">Membrane</keyword>
<comment type="catalytic activity">
    <reaction evidence="1">
        <text>S-ubiquitinyl-[E2 ubiquitin-conjugating enzyme]-L-cysteine + [acceptor protein]-L-lysine = [E2 ubiquitin-conjugating enzyme]-L-cysteine + N(6)-ubiquitinyl-[acceptor protein]-L-lysine.</text>
        <dbReference type="EC" id="2.3.2.27"/>
    </reaction>
</comment>
<dbReference type="RefSeq" id="XP_022718606.1">
    <property type="nucleotide sequence ID" value="XM_022862871.1"/>
</dbReference>
<feature type="chain" id="PRO_5027990979" description="RING-type E3 ubiquitin transferase" evidence="16">
    <location>
        <begin position="21"/>
        <end position="261"/>
    </location>
</feature>
<evidence type="ECO:0000256" key="4">
    <source>
        <dbReference type="ARBA" id="ARBA00012483"/>
    </source>
</evidence>
<evidence type="ECO:0000256" key="13">
    <source>
        <dbReference type="ARBA" id="ARBA00023136"/>
    </source>
</evidence>
<evidence type="ECO:0000256" key="16">
    <source>
        <dbReference type="SAM" id="SignalP"/>
    </source>
</evidence>
<evidence type="ECO:0000256" key="1">
    <source>
        <dbReference type="ARBA" id="ARBA00000900"/>
    </source>
</evidence>
<dbReference type="PANTHER" id="PTHR46279:SF12">
    <property type="entry name" value="RING-TYPE E3 UBIQUITIN TRANSFERASE"/>
    <property type="match status" value="1"/>
</dbReference>
<keyword evidence="18" id="KW-1185">Reference proteome</keyword>
<dbReference type="OrthoDB" id="1641101at2759"/>
<keyword evidence="8 16" id="KW-0732">Signal</keyword>
<dbReference type="InterPro" id="IPR025287">
    <property type="entry name" value="WAK_GUB"/>
</dbReference>
<dbReference type="AlphaFoldDB" id="A0A6P5WSV2"/>
<keyword evidence="9" id="KW-0863">Zinc-finger</keyword>
<evidence type="ECO:0000313" key="19">
    <source>
        <dbReference type="RefSeq" id="XP_022718606.1"/>
    </source>
</evidence>
<sequence length="261" mass="29176">MDTSVFFILLLSFVLSSTEAFEVSCPPAKRGHGGFDIRSPFRLKTHQSQDCGDHGFDLFCRNNSTMIHFPSYGDLVVKSISYETRKLNLLDPKTCVHEVFLNLNLSLTPFHYYYVVKSYTYFNCSASLGPTITKIPCLSGSQHHVYTIESPVPVPDSCRPIKTVAIPFAYSSYLSDSSFGLGLTWKLPEREDSGSQPKTGWLDSAQKKVLVAGMVVLAAAAMLISMKILYTRILDSHGEQKENQFIEDLLAQQKSLKHQSC</sequence>
<name>A0A6P5WSV2_DURZI</name>
<dbReference type="GO" id="GO:0008270">
    <property type="term" value="F:zinc ion binding"/>
    <property type="evidence" value="ECO:0007669"/>
    <property type="project" value="UniProtKB-KW"/>
</dbReference>
<feature type="signal peptide" evidence="16">
    <location>
        <begin position="1"/>
        <end position="20"/>
    </location>
</feature>
<dbReference type="KEGG" id="dzi:111276906"/>
<keyword evidence="6 15" id="KW-0812">Transmembrane</keyword>
<comment type="pathway">
    <text evidence="3">Protein modification; protein ubiquitination.</text>
</comment>
<evidence type="ECO:0000256" key="9">
    <source>
        <dbReference type="ARBA" id="ARBA00022771"/>
    </source>
</evidence>
<proteinExistence type="inferred from homology"/>
<dbReference type="PANTHER" id="PTHR46279">
    <property type="entry name" value="RING/U-BOX SUPERFAMILY PROTEIN"/>
    <property type="match status" value="1"/>
</dbReference>